<dbReference type="GO" id="GO:0030847">
    <property type="term" value="P:termination of RNA polymerase II transcription, exosome-dependent"/>
    <property type="evidence" value="ECO:0007669"/>
    <property type="project" value="UniProtKB-ARBA"/>
</dbReference>
<dbReference type="GO" id="GO:0006364">
    <property type="term" value="P:rRNA processing"/>
    <property type="evidence" value="ECO:0007669"/>
    <property type="project" value="InterPro"/>
</dbReference>
<dbReference type="CDD" id="cd00593">
    <property type="entry name" value="RIBOc"/>
    <property type="match status" value="1"/>
</dbReference>
<dbReference type="SMART" id="SM00535">
    <property type="entry name" value="RIBOc"/>
    <property type="match status" value="1"/>
</dbReference>
<dbReference type="CDD" id="cd10845">
    <property type="entry name" value="DSRM_RNAse_III_family"/>
    <property type="match status" value="1"/>
</dbReference>
<dbReference type="FunFam" id="1.10.1520.10:FF:000001">
    <property type="entry name" value="Ribonuclease 3"/>
    <property type="match status" value="1"/>
</dbReference>
<gene>
    <name evidence="11" type="ORF">GpartN1_g5173.t1</name>
</gene>
<comment type="similarity">
    <text evidence="2">Belongs to the ribonuclease III family.</text>
</comment>
<reference evidence="11" key="1">
    <citation type="journal article" date="2022" name="Proc. Natl. Acad. Sci. U.S.A.">
        <title>Life cycle and functional genomics of the unicellular red alga Galdieria for elucidating algal and plant evolution and industrial use.</title>
        <authorList>
            <person name="Hirooka S."/>
            <person name="Itabashi T."/>
            <person name="Ichinose T.M."/>
            <person name="Onuma R."/>
            <person name="Fujiwara T."/>
            <person name="Yamashita S."/>
            <person name="Jong L.W."/>
            <person name="Tomita R."/>
            <person name="Iwane A.H."/>
            <person name="Miyagishima S.Y."/>
        </authorList>
    </citation>
    <scope>NUCLEOTIDE SEQUENCE</scope>
    <source>
        <strain evidence="11">NBRC 102759</strain>
    </source>
</reference>
<accession>A0A9C7Q0Q1</accession>
<keyword evidence="12" id="KW-1185">Reference proteome</keyword>
<keyword evidence="6" id="KW-0378">Hydrolase</keyword>
<dbReference type="Gene3D" id="1.10.1520.10">
    <property type="entry name" value="Ribonuclease III domain"/>
    <property type="match status" value="1"/>
</dbReference>
<evidence type="ECO:0000256" key="5">
    <source>
        <dbReference type="ARBA" id="ARBA00022759"/>
    </source>
</evidence>
<keyword evidence="4" id="KW-0540">Nuclease</keyword>
<dbReference type="GO" id="GO:0016627">
    <property type="term" value="F:oxidoreductase activity, acting on the CH-CH group of donors"/>
    <property type="evidence" value="ECO:0007669"/>
    <property type="project" value="InterPro"/>
</dbReference>
<evidence type="ECO:0000259" key="9">
    <source>
        <dbReference type="PROSITE" id="PS50137"/>
    </source>
</evidence>
<dbReference type="InterPro" id="IPR000999">
    <property type="entry name" value="RNase_III_dom"/>
</dbReference>
<dbReference type="SUPFAM" id="SSF69065">
    <property type="entry name" value="RNase III domain-like"/>
    <property type="match status" value="1"/>
</dbReference>
<proteinExistence type="inferred from homology"/>
<keyword evidence="5" id="KW-0255">Endonuclease</keyword>
<dbReference type="GO" id="GO:0003725">
    <property type="term" value="F:double-stranded RNA binding"/>
    <property type="evidence" value="ECO:0007669"/>
    <property type="project" value="TreeGrafter"/>
</dbReference>
<reference evidence="11" key="2">
    <citation type="submission" date="2022-01" db="EMBL/GenBank/DDBJ databases">
        <authorList>
            <person name="Hirooka S."/>
            <person name="Miyagishima S.Y."/>
        </authorList>
    </citation>
    <scope>NUCLEOTIDE SEQUENCE</scope>
    <source>
        <strain evidence="11">NBRC 102759</strain>
    </source>
</reference>
<dbReference type="GO" id="GO:0034963">
    <property type="term" value="P:box C/D sno(s)RNA processing"/>
    <property type="evidence" value="ECO:0007669"/>
    <property type="project" value="UniProtKB-ARBA"/>
</dbReference>
<name>A0A9C7Q0Q1_9RHOD</name>
<dbReference type="PANTHER" id="PTHR11207:SF0">
    <property type="entry name" value="RIBONUCLEASE 3"/>
    <property type="match status" value="1"/>
</dbReference>
<keyword evidence="7 8" id="KW-0694">RNA-binding</keyword>
<dbReference type="AlphaFoldDB" id="A0A9C7Q0Q1"/>
<dbReference type="Gene3D" id="3.30.160.20">
    <property type="match status" value="1"/>
</dbReference>
<evidence type="ECO:0000256" key="1">
    <source>
        <dbReference type="ARBA" id="ARBA00000109"/>
    </source>
</evidence>
<dbReference type="InterPro" id="IPR036389">
    <property type="entry name" value="RNase_III_sf"/>
</dbReference>
<dbReference type="InterPro" id="IPR009100">
    <property type="entry name" value="AcylCoA_DH/oxidase_NM_dom_sf"/>
</dbReference>
<dbReference type="PROSITE" id="PS00517">
    <property type="entry name" value="RNASE_3_1"/>
    <property type="match status" value="1"/>
</dbReference>
<organism evidence="11 12">
    <name type="scientific">Galdieria partita</name>
    <dbReference type="NCBI Taxonomy" id="83374"/>
    <lineage>
        <taxon>Eukaryota</taxon>
        <taxon>Rhodophyta</taxon>
        <taxon>Bangiophyceae</taxon>
        <taxon>Galdieriales</taxon>
        <taxon>Galdieriaceae</taxon>
        <taxon>Galdieria</taxon>
    </lineage>
</organism>
<dbReference type="GO" id="GO:0034475">
    <property type="term" value="P:U4 snRNA 3'-end processing"/>
    <property type="evidence" value="ECO:0007669"/>
    <property type="project" value="UniProtKB-ARBA"/>
</dbReference>
<dbReference type="SUPFAM" id="SSF56645">
    <property type="entry name" value="Acyl-CoA dehydrogenase NM domain-like"/>
    <property type="match status" value="1"/>
</dbReference>
<evidence type="ECO:0000313" key="11">
    <source>
        <dbReference type="EMBL" id="GJQ13382.1"/>
    </source>
</evidence>
<dbReference type="EC" id="3.1.26.3" evidence="3"/>
<sequence length="720" mass="82478">MTFLLSRCPTGLWHVVGKSLFSKCRYSSFFLLSPQKISFVCPVYLRRFQHRPNSTVCHPLAVLNETIIQRIEKQIGYSFQNKHLLRLAFVHASVHYDMETWDKITESTKTDLQNNERLEFLGDSIFNFVVAEFLFTWFPHLDEGGLSELRSCLVSRKACEQYFGKLQLVEYLVVKKGLEKLKNTTSVLAGALEAVVGAIYLDGGFEAVRHFVYIQLGNTMLDMLNDPPRNYKSLLQEYVNSQNKQVEYIEKSCKGPSHQRVYIYHAIVDQVIVGQGEGESKKEAQQKAAKEALSRLGVLSKEDEFIQTALYRARKRIDQLMKEQSDHLIAEQEHLNNHKENREAYLIERVKDWNVQSWHTFQLLMDRKHCNLRPIQASKGMKNVLSQLASTFDQNGVFARESYVRCQLEAIPAANIPSKYGGEDISILECLQVLIELSSGCTSTAYGVAHHFATIGFLRDWLLSYSSSAVEDMFWEVAVRQSFCYTILPPHISKRNPLMACSLTLEETSAWTIQGVAEQVVASPLMDFFVTFIPLVESNHDDKSRLGMILVAKSSAMKIRKSMNPPNGFRSSGMSCIVFDQVKDSHLITYRGCEISLALLLSQSWHFACLSALYIGLAKAAIEKASQLQKDNRNIVCLQMEYLQLKSGLKSLVEGWNEITFVEQRRSLCDMLERYYLFVVSQVRRLVRSCYESCPCNAELERLYRDCNFTLLLERYPMSF</sequence>
<dbReference type="PROSITE" id="PS50137">
    <property type="entry name" value="DS_RBD"/>
    <property type="match status" value="1"/>
</dbReference>
<dbReference type="GO" id="GO:0010468">
    <property type="term" value="P:regulation of gene expression"/>
    <property type="evidence" value="ECO:0007669"/>
    <property type="project" value="TreeGrafter"/>
</dbReference>
<dbReference type="Pfam" id="PF14622">
    <property type="entry name" value="Ribonucleas_3_3"/>
    <property type="match status" value="1"/>
</dbReference>
<dbReference type="NCBIfam" id="TIGR02191">
    <property type="entry name" value="RNaseIII"/>
    <property type="match status" value="1"/>
</dbReference>
<dbReference type="InterPro" id="IPR011907">
    <property type="entry name" value="RNase_III"/>
</dbReference>
<dbReference type="GO" id="GO:0050660">
    <property type="term" value="F:flavin adenine dinucleotide binding"/>
    <property type="evidence" value="ECO:0007669"/>
    <property type="project" value="InterPro"/>
</dbReference>
<evidence type="ECO:0000256" key="6">
    <source>
        <dbReference type="ARBA" id="ARBA00022801"/>
    </source>
</evidence>
<protein>
    <recommendedName>
        <fullName evidence="3">ribonuclease III</fullName>
        <ecNumber evidence="3">3.1.26.3</ecNumber>
    </recommendedName>
</protein>
<dbReference type="EMBL" id="BQMJ01000043">
    <property type="protein sequence ID" value="GJQ13382.1"/>
    <property type="molecule type" value="Genomic_DNA"/>
</dbReference>
<dbReference type="Gene3D" id="1.10.540.10">
    <property type="entry name" value="Acyl-CoA dehydrogenase/oxidase, N-terminal domain"/>
    <property type="match status" value="1"/>
</dbReference>
<evidence type="ECO:0000256" key="2">
    <source>
        <dbReference type="ARBA" id="ARBA00010183"/>
    </source>
</evidence>
<comment type="caution">
    <text evidence="11">The sequence shown here is derived from an EMBL/GenBank/DDBJ whole genome shotgun (WGS) entry which is preliminary data.</text>
</comment>
<evidence type="ECO:0000259" key="10">
    <source>
        <dbReference type="PROSITE" id="PS50142"/>
    </source>
</evidence>
<feature type="domain" description="DRBM" evidence="9">
    <location>
        <begin position="230"/>
        <end position="298"/>
    </location>
</feature>
<evidence type="ECO:0000256" key="4">
    <source>
        <dbReference type="ARBA" id="ARBA00022722"/>
    </source>
</evidence>
<dbReference type="SUPFAM" id="SSF54768">
    <property type="entry name" value="dsRNA-binding domain-like"/>
    <property type="match status" value="1"/>
</dbReference>
<comment type="catalytic activity">
    <reaction evidence="1">
        <text>Endonucleolytic cleavage to 5'-phosphomonoester.</text>
        <dbReference type="EC" id="3.1.26.3"/>
    </reaction>
</comment>
<dbReference type="Proteomes" id="UP001061958">
    <property type="component" value="Unassembled WGS sequence"/>
</dbReference>
<dbReference type="HAMAP" id="MF_00104">
    <property type="entry name" value="RNase_III"/>
    <property type="match status" value="1"/>
</dbReference>
<dbReference type="OrthoDB" id="6978002at2759"/>
<dbReference type="PANTHER" id="PTHR11207">
    <property type="entry name" value="RIBONUCLEASE III"/>
    <property type="match status" value="1"/>
</dbReference>
<feature type="domain" description="RNase III" evidence="10">
    <location>
        <begin position="68"/>
        <end position="204"/>
    </location>
</feature>
<dbReference type="InterPro" id="IPR014720">
    <property type="entry name" value="dsRBD_dom"/>
</dbReference>
<dbReference type="PROSITE" id="PS50142">
    <property type="entry name" value="RNASE_3_2"/>
    <property type="match status" value="1"/>
</dbReference>
<evidence type="ECO:0000256" key="8">
    <source>
        <dbReference type="PROSITE-ProRule" id="PRU00266"/>
    </source>
</evidence>
<dbReference type="InterPro" id="IPR037069">
    <property type="entry name" value="AcylCoA_DH/ox_N_sf"/>
</dbReference>
<dbReference type="GO" id="GO:0004525">
    <property type="term" value="F:ribonuclease III activity"/>
    <property type="evidence" value="ECO:0007669"/>
    <property type="project" value="UniProtKB-EC"/>
</dbReference>
<dbReference type="Pfam" id="PF00035">
    <property type="entry name" value="dsrm"/>
    <property type="match status" value="1"/>
</dbReference>
<evidence type="ECO:0000256" key="7">
    <source>
        <dbReference type="ARBA" id="ARBA00022884"/>
    </source>
</evidence>
<dbReference type="SMART" id="SM00358">
    <property type="entry name" value="DSRM"/>
    <property type="match status" value="1"/>
</dbReference>
<evidence type="ECO:0000313" key="12">
    <source>
        <dbReference type="Proteomes" id="UP001061958"/>
    </source>
</evidence>
<evidence type="ECO:0000256" key="3">
    <source>
        <dbReference type="ARBA" id="ARBA00012177"/>
    </source>
</evidence>